<comment type="caution">
    <text evidence="4">The sequence shown here is derived from an EMBL/GenBank/DDBJ whole genome shotgun (WGS) entry which is preliminary data.</text>
</comment>
<dbReference type="RefSeq" id="WP_184216506.1">
    <property type="nucleotide sequence ID" value="NZ_JACHIP010000003.1"/>
</dbReference>
<feature type="signal peptide" evidence="2">
    <location>
        <begin position="1"/>
        <end position="21"/>
    </location>
</feature>
<dbReference type="AlphaFoldDB" id="A0A7W7ZCZ6"/>
<dbReference type="SUPFAM" id="SSF53474">
    <property type="entry name" value="alpha/beta-Hydrolases"/>
    <property type="match status" value="1"/>
</dbReference>
<dbReference type="Pfam" id="PF00561">
    <property type="entry name" value="Abhydrolase_1"/>
    <property type="match status" value="1"/>
</dbReference>
<dbReference type="InterPro" id="IPR008220">
    <property type="entry name" value="HAT_MetX-like"/>
</dbReference>
<dbReference type="GO" id="GO:0004414">
    <property type="term" value="F:homoserine O-acetyltransferase activity"/>
    <property type="evidence" value="ECO:0007669"/>
    <property type="project" value="UniProtKB-EC"/>
</dbReference>
<feature type="domain" description="AB hydrolase-1" evidence="3">
    <location>
        <begin position="90"/>
        <end position="331"/>
    </location>
</feature>
<dbReference type="PANTHER" id="PTHR32268:SF15">
    <property type="entry name" value="HOMOSERINE ACETYLTRANSFERASE FAMILY PROTEIN (AFU_ORTHOLOGUE AFUA_1G15350)"/>
    <property type="match status" value="1"/>
</dbReference>
<dbReference type="Proteomes" id="UP000540989">
    <property type="component" value="Unassembled WGS sequence"/>
</dbReference>
<evidence type="ECO:0000256" key="2">
    <source>
        <dbReference type="SAM" id="SignalP"/>
    </source>
</evidence>
<dbReference type="InterPro" id="IPR029058">
    <property type="entry name" value="AB_hydrolase_fold"/>
</dbReference>
<accession>A0A7W7ZCZ6</accession>
<organism evidence="4 5">
    <name type="scientific">Granulicella aggregans</name>
    <dbReference type="NCBI Taxonomy" id="474949"/>
    <lineage>
        <taxon>Bacteria</taxon>
        <taxon>Pseudomonadati</taxon>
        <taxon>Acidobacteriota</taxon>
        <taxon>Terriglobia</taxon>
        <taxon>Terriglobales</taxon>
        <taxon>Acidobacteriaceae</taxon>
        <taxon>Granulicella</taxon>
    </lineage>
</organism>
<dbReference type="PANTHER" id="PTHR32268">
    <property type="entry name" value="HOMOSERINE O-ACETYLTRANSFERASE"/>
    <property type="match status" value="1"/>
</dbReference>
<protein>
    <submittedName>
        <fullName evidence="4">Homoserine O-acetyltransferase</fullName>
        <ecNumber evidence="4">2.3.1.31</ecNumber>
    </submittedName>
</protein>
<keyword evidence="4" id="KW-0012">Acyltransferase</keyword>
<feature type="chain" id="PRO_5031299614" evidence="2">
    <location>
        <begin position="22"/>
        <end position="371"/>
    </location>
</feature>
<keyword evidence="5" id="KW-1185">Reference proteome</keyword>
<dbReference type="PIRSF" id="PIRSF000443">
    <property type="entry name" value="Homoser_Ac_trans"/>
    <property type="match status" value="1"/>
</dbReference>
<dbReference type="NCBIfam" id="NF005757">
    <property type="entry name" value="PRK07581.1"/>
    <property type="match status" value="1"/>
</dbReference>
<evidence type="ECO:0000256" key="1">
    <source>
        <dbReference type="PIRSR" id="PIRSR000443-1"/>
    </source>
</evidence>
<evidence type="ECO:0000313" key="4">
    <source>
        <dbReference type="EMBL" id="MBB5057522.1"/>
    </source>
</evidence>
<keyword evidence="4" id="KW-0808">Transferase</keyword>
<dbReference type="InterPro" id="IPR000073">
    <property type="entry name" value="AB_hydrolase_1"/>
</dbReference>
<evidence type="ECO:0000259" key="3">
    <source>
        <dbReference type="Pfam" id="PF00561"/>
    </source>
</evidence>
<dbReference type="EMBL" id="JACHIP010000003">
    <property type="protein sequence ID" value="MBB5057522.1"/>
    <property type="molecule type" value="Genomic_DNA"/>
</dbReference>
<keyword evidence="2" id="KW-0732">Signal</keyword>
<feature type="active site" evidence="1">
    <location>
        <position position="343"/>
    </location>
</feature>
<reference evidence="4 5" key="1">
    <citation type="submission" date="2020-08" db="EMBL/GenBank/DDBJ databases">
        <title>Genomic Encyclopedia of Type Strains, Phase IV (KMG-V): Genome sequencing to study the core and pangenomes of soil and plant-associated prokaryotes.</title>
        <authorList>
            <person name="Whitman W."/>
        </authorList>
    </citation>
    <scope>NUCLEOTIDE SEQUENCE [LARGE SCALE GENOMIC DNA]</scope>
    <source>
        <strain evidence="4 5">M8UP14</strain>
    </source>
</reference>
<gene>
    <name evidence="4" type="ORF">HDF16_002228</name>
</gene>
<dbReference type="EC" id="2.3.1.31" evidence="4"/>
<feature type="active site" evidence="1">
    <location>
        <position position="314"/>
    </location>
</feature>
<evidence type="ECO:0000313" key="5">
    <source>
        <dbReference type="Proteomes" id="UP000540989"/>
    </source>
</evidence>
<sequence>MLILKRILATSLAFTSLTAVAQTAETKPAEPVQHTFVIKNFRTENGVTLPEARVVYGTYGHLNAAKDNAILLPSHYMAEMHGYEWLIGPGKALDPTKQFLITSELFGNGRSSSPSNTPEPFHGPRFPVTTIRDNVEAVHQLLTTELGVQHLQAVIGFSMGAQQAFQWAVSYPTFMDRVVATSGTAKTYGHGIVRLESQIDAITADPAFKAGDYTAQPQKGIETFNLIWTAWLFSQEWWRQELWRTEEPAGTTFKQVVEKYRTHFIDGADANNLILQMRTWESNDVGATPGFNGDVEKALASIKAPVLYMPSATDLYFPVTDAQYESKFIPHGTLLPIPSLWGHPAGAGASPADEKFLNDHMAGFLKTGKVD</sequence>
<dbReference type="Gene3D" id="3.40.50.1820">
    <property type="entry name" value="alpha/beta hydrolase"/>
    <property type="match status" value="1"/>
</dbReference>
<name>A0A7W7ZCZ6_9BACT</name>
<feature type="active site" description="Nucleophile" evidence="1">
    <location>
        <position position="158"/>
    </location>
</feature>
<proteinExistence type="predicted"/>